<name>A0A3M7SI27_BRAPC</name>
<evidence type="ECO:0000313" key="3">
    <source>
        <dbReference type="EMBL" id="RNA35401.1"/>
    </source>
</evidence>
<dbReference type="EMBL" id="REGN01001328">
    <property type="protein sequence ID" value="RNA35401.1"/>
    <property type="molecule type" value="Genomic_DNA"/>
</dbReference>
<proteinExistence type="predicted"/>
<accession>A0A3M7SI27</accession>
<dbReference type="PANTHER" id="PTHR31005:SF8">
    <property type="entry name" value="DUF4139 DOMAIN-CONTAINING PROTEIN"/>
    <property type="match status" value="1"/>
</dbReference>
<dbReference type="AlphaFoldDB" id="A0A3M7SI27"/>
<protein>
    <recommendedName>
        <fullName evidence="2">DUF4139 domain-containing protein</fullName>
    </recommendedName>
</protein>
<evidence type="ECO:0000259" key="2">
    <source>
        <dbReference type="Pfam" id="PF13598"/>
    </source>
</evidence>
<comment type="caution">
    <text evidence="3">The sequence shown here is derived from an EMBL/GenBank/DDBJ whole genome shotgun (WGS) entry which is preliminary data.</text>
</comment>
<dbReference type="Pfam" id="PF13598">
    <property type="entry name" value="DUF4139"/>
    <property type="match status" value="1"/>
</dbReference>
<dbReference type="InterPro" id="IPR011935">
    <property type="entry name" value="CHP02231"/>
</dbReference>
<dbReference type="InterPro" id="IPR037291">
    <property type="entry name" value="DUF4139"/>
</dbReference>
<evidence type="ECO:0000256" key="1">
    <source>
        <dbReference type="SAM" id="Coils"/>
    </source>
</evidence>
<evidence type="ECO:0000313" key="4">
    <source>
        <dbReference type="Proteomes" id="UP000276133"/>
    </source>
</evidence>
<dbReference type="Proteomes" id="UP000276133">
    <property type="component" value="Unassembled WGS sequence"/>
</dbReference>
<sequence length="478" mass="55004">MSNRQIFSISDFTCSHIKFFSNAVEVKKSIKTLSGPKTECTIGDLSPFIDPNSIKLVSNAQISDVVIQKVPPDLSLMKELEDEICTETTKLQNLYKKIKLLNRFGQSVADQGDLDKFFTFLDSFSSKESLLESEIKKCEEKIKILKENFQEKNSLRSNEVKFLVQTNQSDFDVSLEIFYQISGIGWTPQYDFRFNSKSKNLFINIYALVEQKINEEWSDTEASFWPCKINSNWQTQLVKFKTLQSKSVQQMLEEMRSHMDHKTKNTSVAQSQLGDNFCSVVYPEEKISIKTGLNKILIFQVNLSPDFRYEAIAGMSSELQIKAKVKNTSGFVFLEGDISIYLNGGFMSNSRIKNWCILEEIEMLVGTDDSVQITLSPLSIFKAKMVDRKNSYVLEQKFCVSNGSDHLREFFVWNFFPISSDEKISVKLLEPSTKQNSKVKFVKQGCLEFCFNLEPGEKCENFIKYSIDYPLDKQIELY</sequence>
<dbReference type="OrthoDB" id="10068793at2759"/>
<keyword evidence="1" id="KW-0175">Coiled coil</keyword>
<keyword evidence="4" id="KW-1185">Reference proteome</keyword>
<reference evidence="3 4" key="1">
    <citation type="journal article" date="2018" name="Sci. Rep.">
        <title>Genomic signatures of local adaptation to the degree of environmental predictability in rotifers.</title>
        <authorList>
            <person name="Franch-Gras L."/>
            <person name="Hahn C."/>
            <person name="Garcia-Roger E.M."/>
            <person name="Carmona M.J."/>
            <person name="Serra M."/>
            <person name="Gomez A."/>
        </authorList>
    </citation>
    <scope>NUCLEOTIDE SEQUENCE [LARGE SCALE GENOMIC DNA]</scope>
    <source>
        <strain evidence="3">HYR1</strain>
    </source>
</reference>
<dbReference type="STRING" id="10195.A0A3M7SI27"/>
<gene>
    <name evidence="3" type="ORF">BpHYR1_007035</name>
</gene>
<feature type="domain" description="DUF4139" evidence="2">
    <location>
        <begin position="175"/>
        <end position="470"/>
    </location>
</feature>
<organism evidence="3 4">
    <name type="scientific">Brachionus plicatilis</name>
    <name type="common">Marine rotifer</name>
    <name type="synonym">Brachionus muelleri</name>
    <dbReference type="NCBI Taxonomy" id="10195"/>
    <lineage>
        <taxon>Eukaryota</taxon>
        <taxon>Metazoa</taxon>
        <taxon>Spiralia</taxon>
        <taxon>Gnathifera</taxon>
        <taxon>Rotifera</taxon>
        <taxon>Eurotatoria</taxon>
        <taxon>Monogononta</taxon>
        <taxon>Pseudotrocha</taxon>
        <taxon>Ploima</taxon>
        <taxon>Brachionidae</taxon>
        <taxon>Brachionus</taxon>
    </lineage>
</organism>
<feature type="coiled-coil region" evidence="1">
    <location>
        <begin position="128"/>
        <end position="155"/>
    </location>
</feature>
<dbReference type="PANTHER" id="PTHR31005">
    <property type="entry name" value="DUF4139 DOMAIN-CONTAINING PROTEIN"/>
    <property type="match status" value="1"/>
</dbReference>